<dbReference type="AlphaFoldDB" id="A0A0F9C3Q3"/>
<gene>
    <name evidence="1" type="ORF">LCGC14_2714390</name>
</gene>
<organism evidence="1">
    <name type="scientific">marine sediment metagenome</name>
    <dbReference type="NCBI Taxonomy" id="412755"/>
    <lineage>
        <taxon>unclassified sequences</taxon>
        <taxon>metagenomes</taxon>
        <taxon>ecological metagenomes</taxon>
    </lineage>
</organism>
<evidence type="ECO:0000313" key="1">
    <source>
        <dbReference type="EMBL" id="KKK91296.1"/>
    </source>
</evidence>
<name>A0A0F9C3Q3_9ZZZZ</name>
<feature type="non-terminal residue" evidence="1">
    <location>
        <position position="432"/>
    </location>
</feature>
<protein>
    <submittedName>
        <fullName evidence="1">Uncharacterized protein</fullName>
    </submittedName>
</protein>
<comment type="caution">
    <text evidence="1">The sequence shown here is derived from an EMBL/GenBank/DDBJ whole genome shotgun (WGS) entry which is preliminary data.</text>
</comment>
<accession>A0A0F9C3Q3</accession>
<dbReference type="EMBL" id="LAZR01048719">
    <property type="protein sequence ID" value="KKK91296.1"/>
    <property type="molecule type" value="Genomic_DNA"/>
</dbReference>
<proteinExistence type="predicted"/>
<reference evidence="1" key="1">
    <citation type="journal article" date="2015" name="Nature">
        <title>Complex archaea that bridge the gap between prokaryotes and eukaryotes.</title>
        <authorList>
            <person name="Spang A."/>
            <person name="Saw J.H."/>
            <person name="Jorgensen S.L."/>
            <person name="Zaremba-Niedzwiedzka K."/>
            <person name="Martijn J."/>
            <person name="Lind A.E."/>
            <person name="van Eijk R."/>
            <person name="Schleper C."/>
            <person name="Guy L."/>
            <person name="Ettema T.J."/>
        </authorList>
    </citation>
    <scope>NUCLEOTIDE SEQUENCE</scope>
</reference>
<sequence length="432" mass="44670">GLGDDDHTQYLLVDGSRNLTGNWSIDPGITIDGRDIRLDGQDLDTLVSNIGKVKVDTGATSDFLGAASGDGVLRTSTGISYADGGNFITLDLDINSLTGEALIVSADTIPFYDATAGANRKVTLSELSTALGGAGTDEKVGIDSGATADYIGAASGDGVLRTGSGLAYTDGGNFITVAVDINSLSVATIVSGDFVPFWDITATATNKKTTFANFEAAVNHDNLLNYAIDNHISHSAVEIQAGSGLGGGGDISLTRTIDLNINVLDVAAIAAGDFIAFWDITATAICKKITFSDFESSLSKVGSQVSVDGAAVADYIGAADSDGVLRVNGALSYVDGGDFVTLTTNDGEINHNSLLNYESDRHIAHSVVTITAGSGLSGGGNITLSRTIDLNINNLTLASIETFDLIPFWDITVTATNKKITFSDFEAALTHD</sequence>
<feature type="non-terminal residue" evidence="1">
    <location>
        <position position="1"/>
    </location>
</feature>